<dbReference type="InterPro" id="IPR015940">
    <property type="entry name" value="UBA"/>
</dbReference>
<dbReference type="GO" id="GO:0004674">
    <property type="term" value="F:protein serine/threonine kinase activity"/>
    <property type="evidence" value="ECO:0007669"/>
    <property type="project" value="UniProtKB-KW"/>
</dbReference>
<proteinExistence type="inferred from homology"/>
<dbReference type="EMBL" id="CAMXCT010000602">
    <property type="protein sequence ID" value="CAI3981003.1"/>
    <property type="molecule type" value="Genomic_DNA"/>
</dbReference>
<keyword evidence="3 5" id="KW-0547">Nucleotide-binding</keyword>
<dbReference type="Pfam" id="PF12340">
    <property type="entry name" value="DUF3638"/>
    <property type="match status" value="1"/>
</dbReference>
<dbReference type="InterPro" id="IPR009060">
    <property type="entry name" value="UBA-like_sf"/>
</dbReference>
<dbReference type="InterPro" id="IPR022099">
    <property type="entry name" value="DUF3638"/>
</dbReference>
<dbReference type="InterPro" id="IPR000719">
    <property type="entry name" value="Prot_kinase_dom"/>
</dbReference>
<feature type="domain" description="UBA" evidence="8">
    <location>
        <begin position="1292"/>
        <end position="1332"/>
    </location>
</feature>
<dbReference type="Pfam" id="PF07714">
    <property type="entry name" value="PK_Tyr_Ser-Thr"/>
    <property type="match status" value="1"/>
</dbReference>
<reference evidence="10" key="2">
    <citation type="submission" date="2024-04" db="EMBL/GenBank/DDBJ databases">
        <authorList>
            <person name="Chen Y."/>
            <person name="Shah S."/>
            <person name="Dougan E. K."/>
            <person name="Thang M."/>
            <person name="Chan C."/>
        </authorList>
    </citation>
    <scope>NUCLEOTIDE SEQUENCE [LARGE SCALE GENOMIC DNA]</scope>
</reference>
<sequence length="2646" mass="297236">MDLYPRRYEIADFAIMGGTWAMLCPWFEIWEDAPGTKLIVVKEPAPRCSLVIVRCALTADPPGIRATFTLLSGADLGTETLQIPLMASTAPRRAIEHLSAASRPGTPRLQPRPPWSTEDVPKERDVPSGTKTRSALIHRHAEGCRMTFTPKEMETIAFISSVMLDTLPVPRPGGGLWESELADGGSAHEVQRQGMILGRAYVPKPWKATLDLASLYAFCWQSLERAERSMDSERLLCVAQMLCIFDALLRRQVESGSLLAELFREDGGVAFHVGLCSDLRPLSKVLQRVELIEPRWLQRRREILSYLQWRESTSTQKIFDLRMVGTGSFEVRKYSSTIALLRKVLERKGLELVPRGAPVSEMEALADWLFGRGQLADACPEMYWCRDMAMLFKFLSTMEPRSTELLRKRRDTNEYQFWRLTFDGDQASRPGFGWHQDVPAIHWEVQGVRGPDQDIADLTASAFGRELTLGEGLVVQSPADVSKLLERPQCTEEDVLHAQSLPTFEETLSPDEAETLMSFLTVPYLQLPLVLDFFASQDRATYLFNPELQRLLRAVLFEPRGYQEQIASCTRVPARCQIDGEDEAEKLFGTPLGLLLSDLCHSPSSILDPLQSIFSKAEELGHLGDVNSSEAPFLLFMLELASDIQRFVTYASELCRQGQAAQAEKLECLEKASVNLRELMSKLRATLTRWCSNCKDLPNACAVHGYLALEAFSSGLYVEGLSSWCLCRTWHTFGSFHDLEDAEMSANQRLRRFLQAQGIDTRRTSEEMLNQFTKQAGRYRPVFLRVGQQTVRVPNFRGRDTSKCALSVPESRMFRAIQTCRPEILSAFCSAPSESLTRVAQTGLRSEFQAVQWTHKGGGTFAAGELQLSVQTGELLWREDGLKPLPDSMTRFEDFETIFGDASLQCGVVSRSQHRLWVHLVGRQFDLIEWTPSPLSAFQQGASGPEEAPKLGAPCQRCSQSGAGCWSCERCTMINCRAQGSAGSSCSACGGPAPGAEDDGAHGPFGAYGPGARRRKKIQPVSDCVFLGQRYVRPLDLYAEVIEHPEPERWLLDVLVPILLELYPSDPEDRRLRYQLLLPETPCTSTEIRLLGFDQGADPKEEAGVSMAQTKEDQEKAPTWKEIFVSKTQKSVMVFNLVPHGRRFFRSLVFCSKSALALHNLPLDTPDAQKLLGSAGSFGEMRRQEGSLCICRYNKDLCLAENYISPRLLRGVVPSVLLENYSFWEGEDGLIRGVPHSDEQSTYFSKNLQIQLTGLEPPVRFRVARAATFAKPSGSFQGLRRSAVETATPEMAVKEVDVLQLVELGFPAAACRLALRSCGNNSGRAAEWLFDEGNTAAIFAAVEAEEKQDTAMAVDEDAALQQALLLSTTDSAMEDATDAPLDGQDTAVPLEAMEQWTLVDLLSAEEGSELASLCELLTRMEDLSHVLCWAGEGGIAAIELPRLKLTLLPTRQRLEVKDSGGWFVKSDLEEPLQKLLEGLEQALVLENAQGDLRVLLPNHDVTRPVSRGEAFSTRLIFNRSSFGWQETMDFPYYLYPIHATHAFLQTMSLAASLYLALLQLLRRDYNSAFRELDNCWTDVPLLAEEKWVFNQFSGSLQDQHPDANAVRCKLALAVAFVEDLTMPFELHIELDQYLAKRHHVSRGLWLNEEEELQLLRGCKSSTRRVKARLEYLAAKARDQGNVVLRADAALHGGQPWSRLNLLPRDALARATQLRRLQFRHPQLPEGQVHAEWPSQVEGEALVKLIWTDELLQDDESGVNRQLGFVFLYMVLLGQLSLSLNGVDVTVSLGHLLTRLFHLKLARWGKELQEEGETEVQLSRQMATLALLARGNTLGWPVVPSSASHRSSLAAGQWGGRGIFGSTDRLKRWMDSVDQVFQRALGEVPLSAAWSPPSHWAPTCDLPVLPGDLEIRRRAQDDRCSLRQLPEELAEHAGKEILAHLDLSRFLSWKEAQRCHFDSPFDLSGHLSTRSSVARDLLRRLAEDCAKYAEILSTRRTPVVVRDVSVETMAEELEELGQVLEASSKDDYQKLRTAMEALLSEANELPQLEEVFEFKLQRDLCRMEQLISFDYAMSCIVSSVAEADFHRLNPHRQNWSHVLQQLLAVALLSGRHLQARRCAQLCRRLSASLRTATSEEFTTLQQEISFLAELLTERRCYMRQAPEGHFVFDPRFLIFEFMQHIVLRPRQVEMVDWFMQSYKDGKSRVQQMIMGAGKTTVVGPLLSTILARPEVLVTQVMPSPLLDQTRQILRSSFSRLTPKRIVTFQFDRQVEDCPETIMKIYTKLEACRRACGIVVTSPESIKSMLLKFIEQLHGLASFDFSMLAPGCCCSTASLDPVAFLAQDRIDQTTLNAALFFTVKPSELRLLSVLGSGGYANVYKADWSRSFAAGTSSIIVAVKQLHTDLGEVYRNRERLTMLTDHPNLVKCMDSTLEPPYLIVTEFLAGGSLFDLLYNCPDCELSLWQQVKILLDIASGMRYLHEQKPCILHRDLKSSNILLSKPLRNSSQEPFAKVADFGLSRETNGAGAALTVQVGTWRWMAPEVFEPEEVDAKYNSKADIYSFGILMYEVLERRMPYSERFGADISDPRIGLYVCQGLRPTIKLKGTDHPVLSELIPLMQRAWDQDPELRPDFSELEEDLKRLWSTLGP</sequence>
<feature type="region of interest" description="Disordered" evidence="6">
    <location>
        <begin position="98"/>
        <end position="134"/>
    </location>
</feature>
<keyword evidence="2" id="KW-0723">Serine/threonine-protein kinase</keyword>
<organism evidence="9">
    <name type="scientific">Cladocopium goreaui</name>
    <dbReference type="NCBI Taxonomy" id="2562237"/>
    <lineage>
        <taxon>Eukaryota</taxon>
        <taxon>Sar</taxon>
        <taxon>Alveolata</taxon>
        <taxon>Dinophyceae</taxon>
        <taxon>Suessiales</taxon>
        <taxon>Symbiodiniaceae</taxon>
        <taxon>Cladocopium</taxon>
    </lineage>
</organism>
<dbReference type="SUPFAM" id="SSF52540">
    <property type="entry name" value="P-loop containing nucleoside triphosphate hydrolases"/>
    <property type="match status" value="1"/>
</dbReference>
<dbReference type="SMART" id="SM00220">
    <property type="entry name" value="S_TKc"/>
    <property type="match status" value="1"/>
</dbReference>
<evidence type="ECO:0000313" key="10">
    <source>
        <dbReference type="EMBL" id="CAL1134378.1"/>
    </source>
</evidence>
<dbReference type="InterPro" id="IPR051681">
    <property type="entry name" value="Ser/Thr_Kinases-Pseudokinases"/>
</dbReference>
<dbReference type="InterPro" id="IPR011009">
    <property type="entry name" value="Kinase-like_dom_sf"/>
</dbReference>
<dbReference type="SMART" id="SM00165">
    <property type="entry name" value="UBA"/>
    <property type="match status" value="1"/>
</dbReference>
<evidence type="ECO:0000256" key="1">
    <source>
        <dbReference type="ARBA" id="ARBA00008171"/>
    </source>
</evidence>
<dbReference type="InterPro" id="IPR008271">
    <property type="entry name" value="Ser/Thr_kinase_AS"/>
</dbReference>
<dbReference type="Pfam" id="PF00627">
    <property type="entry name" value="UBA"/>
    <property type="match status" value="1"/>
</dbReference>
<dbReference type="InterPro" id="IPR017441">
    <property type="entry name" value="Protein_kinase_ATP_BS"/>
</dbReference>
<dbReference type="Gene3D" id="1.10.510.10">
    <property type="entry name" value="Transferase(Phosphotransferase) domain 1"/>
    <property type="match status" value="1"/>
</dbReference>
<keyword evidence="4 5" id="KW-0067">ATP-binding</keyword>
<evidence type="ECO:0000256" key="6">
    <source>
        <dbReference type="SAM" id="MobiDB-lite"/>
    </source>
</evidence>
<evidence type="ECO:0000259" key="7">
    <source>
        <dbReference type="PROSITE" id="PS50011"/>
    </source>
</evidence>
<name>A0A9P1FLZ2_9DINO</name>
<dbReference type="SUPFAM" id="SSF56112">
    <property type="entry name" value="Protein kinase-like (PK-like)"/>
    <property type="match status" value="1"/>
</dbReference>
<keyword evidence="11" id="KW-1185">Reference proteome</keyword>
<feature type="binding site" evidence="5">
    <location>
        <position position="2397"/>
    </location>
    <ligand>
        <name>ATP</name>
        <dbReference type="ChEBI" id="CHEBI:30616"/>
    </ligand>
</feature>
<protein>
    <submittedName>
        <fullName evidence="9">Uncharacterized protein</fullName>
    </submittedName>
</protein>
<dbReference type="Gene3D" id="1.10.8.10">
    <property type="entry name" value="DNA helicase RuvA subunit, C-terminal domain"/>
    <property type="match status" value="1"/>
</dbReference>
<dbReference type="Proteomes" id="UP001152797">
    <property type="component" value="Unassembled WGS sequence"/>
</dbReference>
<dbReference type="SUPFAM" id="SSF46934">
    <property type="entry name" value="UBA-like"/>
    <property type="match status" value="1"/>
</dbReference>
<dbReference type="EMBL" id="CAMXCT030000602">
    <property type="protein sequence ID" value="CAL4768315.1"/>
    <property type="molecule type" value="Genomic_DNA"/>
</dbReference>
<evidence type="ECO:0000256" key="5">
    <source>
        <dbReference type="PROSITE-ProRule" id="PRU10141"/>
    </source>
</evidence>
<reference evidence="9" key="1">
    <citation type="submission" date="2022-10" db="EMBL/GenBank/DDBJ databases">
        <authorList>
            <person name="Chen Y."/>
            <person name="Dougan E. K."/>
            <person name="Chan C."/>
            <person name="Rhodes N."/>
            <person name="Thang M."/>
        </authorList>
    </citation>
    <scope>NUCLEOTIDE SEQUENCE</scope>
</reference>
<evidence type="ECO:0000256" key="4">
    <source>
        <dbReference type="ARBA" id="ARBA00022840"/>
    </source>
</evidence>
<dbReference type="InterPro" id="IPR027417">
    <property type="entry name" value="P-loop_NTPase"/>
</dbReference>
<comment type="similarity">
    <text evidence="1">Belongs to the protein kinase superfamily. TKL Ser/Thr protein kinase family. ROCO subfamily.</text>
</comment>
<feature type="domain" description="Protein kinase" evidence="7">
    <location>
        <begin position="2362"/>
        <end position="2640"/>
    </location>
</feature>
<dbReference type="EMBL" id="CAMXCT020000602">
    <property type="protein sequence ID" value="CAL1134378.1"/>
    <property type="molecule type" value="Genomic_DNA"/>
</dbReference>
<evidence type="ECO:0000256" key="3">
    <source>
        <dbReference type="ARBA" id="ARBA00022741"/>
    </source>
</evidence>
<comment type="caution">
    <text evidence="9">The sequence shown here is derived from an EMBL/GenBank/DDBJ whole genome shotgun (WGS) entry which is preliminary data.</text>
</comment>
<dbReference type="Gene3D" id="3.40.50.300">
    <property type="entry name" value="P-loop containing nucleotide triphosphate hydrolases"/>
    <property type="match status" value="1"/>
</dbReference>
<dbReference type="PROSITE" id="PS50011">
    <property type="entry name" value="PROTEIN_KINASE_DOM"/>
    <property type="match status" value="1"/>
</dbReference>
<evidence type="ECO:0000313" key="9">
    <source>
        <dbReference type="EMBL" id="CAI3981003.1"/>
    </source>
</evidence>
<keyword evidence="2" id="KW-0808">Transferase</keyword>
<dbReference type="PANTHER" id="PTHR44329">
    <property type="entry name" value="SERINE/THREONINE-PROTEIN KINASE TNNI3K-RELATED"/>
    <property type="match status" value="1"/>
</dbReference>
<evidence type="ECO:0000313" key="11">
    <source>
        <dbReference type="Proteomes" id="UP001152797"/>
    </source>
</evidence>
<dbReference type="CDD" id="cd13999">
    <property type="entry name" value="STKc_MAP3K-like"/>
    <property type="match status" value="1"/>
</dbReference>
<dbReference type="GO" id="GO:0005524">
    <property type="term" value="F:ATP binding"/>
    <property type="evidence" value="ECO:0007669"/>
    <property type="project" value="UniProtKB-UniRule"/>
</dbReference>
<dbReference type="OrthoDB" id="2684236at2759"/>
<dbReference type="PROSITE" id="PS00108">
    <property type="entry name" value="PROTEIN_KINASE_ST"/>
    <property type="match status" value="1"/>
</dbReference>
<gene>
    <name evidence="9" type="ORF">C1SCF055_LOCUS8836</name>
</gene>
<dbReference type="PROSITE" id="PS50030">
    <property type="entry name" value="UBA"/>
    <property type="match status" value="1"/>
</dbReference>
<accession>A0A9P1FLZ2</accession>
<dbReference type="PROSITE" id="PS00107">
    <property type="entry name" value="PROTEIN_KINASE_ATP"/>
    <property type="match status" value="1"/>
</dbReference>
<dbReference type="InterPro" id="IPR001245">
    <property type="entry name" value="Ser-Thr/Tyr_kinase_cat_dom"/>
</dbReference>
<evidence type="ECO:0000259" key="8">
    <source>
        <dbReference type="PROSITE" id="PS50030"/>
    </source>
</evidence>
<evidence type="ECO:0000256" key="2">
    <source>
        <dbReference type="ARBA" id="ARBA00022527"/>
    </source>
</evidence>
<keyword evidence="2" id="KW-0418">Kinase</keyword>